<gene>
    <name evidence="1" type="ORF">H2RhizoLitter8532_000004</name>
</gene>
<name>A0A514D9M5_9VIRU</name>
<dbReference type="EMBL" id="MN035425">
    <property type="protein sequence ID" value="QDH90312.1"/>
    <property type="molecule type" value="Genomic_RNA"/>
</dbReference>
<sequence>MEENLQKKILIAEIGTIREDNYLGALPISDEELSKLDVADLRRLIRDLEHLLRSLGANRNRDR</sequence>
<proteinExistence type="predicted"/>
<accession>A0A514D9M5</accession>
<reference evidence="1" key="1">
    <citation type="submission" date="2019-05" db="EMBL/GenBank/DDBJ databases">
        <title>Metatranscriptomic reconstruction reveals RNA viruses with the potential to shape carbon cycling in soil.</title>
        <authorList>
            <person name="Starr E.P."/>
            <person name="Nuccio E."/>
            <person name="Pett-Ridge J."/>
            <person name="Banfield J.F."/>
            <person name="Firestone M.K."/>
        </authorList>
    </citation>
    <scope>NUCLEOTIDE SEQUENCE</scope>
    <source>
        <strain evidence="1">H2_Rhizo_Litter_8_scaffold_532</strain>
    </source>
</reference>
<evidence type="ECO:0000313" key="1">
    <source>
        <dbReference type="EMBL" id="QDH90312.1"/>
    </source>
</evidence>
<protein>
    <submittedName>
        <fullName evidence="1">Uncharacterized protein</fullName>
    </submittedName>
</protein>
<organism evidence="1">
    <name type="scientific">Leviviridae sp</name>
    <dbReference type="NCBI Taxonomy" id="2027243"/>
    <lineage>
        <taxon>Viruses</taxon>
        <taxon>Riboviria</taxon>
        <taxon>Orthornavirae</taxon>
        <taxon>Lenarviricota</taxon>
        <taxon>Leviviricetes</taxon>
        <taxon>Norzivirales</taxon>
        <taxon>Fiersviridae</taxon>
    </lineage>
</organism>